<accession>D7GFH8</accession>
<dbReference type="STRING" id="754252.PFREUD_17800"/>
<evidence type="ECO:0000256" key="2">
    <source>
        <dbReference type="ARBA" id="ARBA00023163"/>
    </source>
</evidence>
<keyword evidence="2" id="KW-0804">Transcription</keyword>
<proteinExistence type="predicted"/>
<sequence>MARLLRDTRLSVLEISRQVGWRDRGHASEQFKRFAGITPTQYRVEQRKTAERHCLWCGQPVPSKEVATGVKDHRAQQDAHFNNDGQFQQSQT</sequence>
<reference evidence="5 6" key="1">
    <citation type="journal article" date="2010" name="PLoS ONE">
        <title>The complete genome of Propionibacterium freudenreichii CIRM-BIA1, a hardy actinobacterium with food and probiotic applications.</title>
        <authorList>
            <person name="Falentin H."/>
            <person name="Deutsch S.M."/>
            <person name="Jan G."/>
            <person name="Loux V."/>
            <person name="Thierry A."/>
            <person name="Parayre S."/>
            <person name="Maillard M.B."/>
            <person name="Dherbecourt J."/>
            <person name="Cousin F.J."/>
            <person name="Jardin J."/>
            <person name="Siguier P."/>
            <person name="Couloux A."/>
            <person name="Barbe V."/>
            <person name="Vacherie B."/>
            <person name="Wincker P."/>
            <person name="Gibrat J.F."/>
            <person name="Gaillardin C."/>
            <person name="Lortal S."/>
        </authorList>
    </citation>
    <scope>NUCLEOTIDE SEQUENCE [LARGE SCALE GENOMIC DNA]</scope>
    <source>
        <strain evidence="6">ATCC 9614 / DSM 4902 / CIP 103027 / NCIMB 8099 / CIRM-BIA1</strain>
    </source>
</reference>
<evidence type="ECO:0000256" key="1">
    <source>
        <dbReference type="ARBA" id="ARBA00023015"/>
    </source>
</evidence>
<dbReference type="RefSeq" id="WP_013161646.1">
    <property type="nucleotide sequence ID" value="NC_014215.1"/>
</dbReference>
<evidence type="ECO:0000313" key="6">
    <source>
        <dbReference type="Proteomes" id="UP000000936"/>
    </source>
</evidence>
<name>D7GFH8_PROFC</name>
<dbReference type="PROSITE" id="PS01124">
    <property type="entry name" value="HTH_ARAC_FAMILY_2"/>
    <property type="match status" value="1"/>
</dbReference>
<evidence type="ECO:0000313" key="5">
    <source>
        <dbReference type="EMBL" id="CBL57289.1"/>
    </source>
</evidence>
<dbReference type="EMBL" id="FN806773">
    <property type="protein sequence ID" value="CBL57289.1"/>
    <property type="molecule type" value="Genomic_DNA"/>
</dbReference>
<dbReference type="AlphaFoldDB" id="D7GFH8"/>
<evidence type="ECO:0000259" key="4">
    <source>
        <dbReference type="PROSITE" id="PS01124"/>
    </source>
</evidence>
<dbReference type="SUPFAM" id="SSF46689">
    <property type="entry name" value="Homeodomain-like"/>
    <property type="match status" value="1"/>
</dbReference>
<dbReference type="InterPro" id="IPR018060">
    <property type="entry name" value="HTH_AraC"/>
</dbReference>
<organism evidence="5 6">
    <name type="scientific">Propionibacterium freudenreichii subsp. shermanii (strain ATCC 9614 / DSM 4902 / CIP 103027 / NCIMB 8099 / CIRM-BIA1)</name>
    <dbReference type="NCBI Taxonomy" id="754252"/>
    <lineage>
        <taxon>Bacteria</taxon>
        <taxon>Bacillati</taxon>
        <taxon>Actinomycetota</taxon>
        <taxon>Actinomycetes</taxon>
        <taxon>Propionibacteriales</taxon>
        <taxon>Propionibacteriaceae</taxon>
        <taxon>Propionibacterium</taxon>
    </lineage>
</organism>
<feature type="compositionally biased region" description="Polar residues" evidence="3">
    <location>
        <begin position="79"/>
        <end position="92"/>
    </location>
</feature>
<keyword evidence="6" id="KW-1185">Reference proteome</keyword>
<dbReference type="KEGG" id="pfr:PFREUD_17800"/>
<feature type="domain" description="HTH araC/xylS-type" evidence="4">
    <location>
        <begin position="1"/>
        <end position="45"/>
    </location>
</feature>
<protein>
    <submittedName>
        <fullName evidence="5">Helix-turn-helix, AraC type</fullName>
    </submittedName>
</protein>
<dbReference type="Gene3D" id="1.10.10.60">
    <property type="entry name" value="Homeodomain-like"/>
    <property type="match status" value="1"/>
</dbReference>
<dbReference type="Proteomes" id="UP000000936">
    <property type="component" value="Chromosome"/>
</dbReference>
<dbReference type="GO" id="GO:0043565">
    <property type="term" value="F:sequence-specific DNA binding"/>
    <property type="evidence" value="ECO:0007669"/>
    <property type="project" value="InterPro"/>
</dbReference>
<dbReference type="InterPro" id="IPR009057">
    <property type="entry name" value="Homeodomain-like_sf"/>
</dbReference>
<feature type="region of interest" description="Disordered" evidence="3">
    <location>
        <begin position="67"/>
        <end position="92"/>
    </location>
</feature>
<dbReference type="HOGENOM" id="CLU_2410816_0_0_11"/>
<keyword evidence="1" id="KW-0805">Transcription regulation</keyword>
<dbReference type="GO" id="GO:0003700">
    <property type="term" value="F:DNA-binding transcription factor activity"/>
    <property type="evidence" value="ECO:0007669"/>
    <property type="project" value="InterPro"/>
</dbReference>
<dbReference type="Pfam" id="PF12833">
    <property type="entry name" value="HTH_18"/>
    <property type="match status" value="1"/>
</dbReference>
<gene>
    <name evidence="5" type="primary">araC2</name>
    <name evidence="5" type="ordered locus">PFREUD_17800</name>
</gene>
<evidence type="ECO:0000256" key="3">
    <source>
        <dbReference type="SAM" id="MobiDB-lite"/>
    </source>
</evidence>